<dbReference type="GO" id="GO:0005737">
    <property type="term" value="C:cytoplasm"/>
    <property type="evidence" value="ECO:0007669"/>
    <property type="project" value="TreeGrafter"/>
</dbReference>
<dbReference type="InterPro" id="IPR019489">
    <property type="entry name" value="Clp_ATPase_C"/>
</dbReference>
<dbReference type="AlphaFoldDB" id="A0A2H0TDP8"/>
<dbReference type="GO" id="GO:0016887">
    <property type="term" value="F:ATP hydrolysis activity"/>
    <property type="evidence" value="ECO:0007669"/>
    <property type="project" value="InterPro"/>
</dbReference>
<proteinExistence type="predicted"/>
<dbReference type="SMART" id="SM01086">
    <property type="entry name" value="ClpB_D2-small"/>
    <property type="match status" value="1"/>
</dbReference>
<gene>
    <name evidence="7" type="ORF">COU47_01135</name>
</gene>
<evidence type="ECO:0000259" key="6">
    <source>
        <dbReference type="SMART" id="SM01086"/>
    </source>
</evidence>
<dbReference type="SMART" id="SM00382">
    <property type="entry name" value="AAA"/>
    <property type="match status" value="1"/>
</dbReference>
<dbReference type="Pfam" id="PF10431">
    <property type="entry name" value="ClpB_D2-small"/>
    <property type="match status" value="1"/>
</dbReference>
<evidence type="ECO:0000256" key="4">
    <source>
        <dbReference type="SAM" id="MobiDB-lite"/>
    </source>
</evidence>
<dbReference type="Pfam" id="PF07724">
    <property type="entry name" value="AAA_2"/>
    <property type="match status" value="1"/>
</dbReference>
<dbReference type="InterPro" id="IPR001270">
    <property type="entry name" value="ClpA/B"/>
</dbReference>
<dbReference type="GO" id="GO:0034605">
    <property type="term" value="P:cellular response to heat"/>
    <property type="evidence" value="ECO:0007669"/>
    <property type="project" value="TreeGrafter"/>
</dbReference>
<comment type="caution">
    <text evidence="7">The sequence shown here is derived from an EMBL/GenBank/DDBJ whole genome shotgun (WGS) entry which is preliminary data.</text>
</comment>
<dbReference type="PANTHER" id="PTHR11638">
    <property type="entry name" value="ATP-DEPENDENT CLP PROTEASE"/>
    <property type="match status" value="1"/>
</dbReference>
<evidence type="ECO:0008006" key="9">
    <source>
        <dbReference type="Google" id="ProtNLM"/>
    </source>
</evidence>
<evidence type="ECO:0000256" key="3">
    <source>
        <dbReference type="ARBA" id="ARBA00023186"/>
    </source>
</evidence>
<feature type="domain" description="Clp ATPase C-terminal" evidence="6">
    <location>
        <begin position="327"/>
        <end position="418"/>
    </location>
</feature>
<evidence type="ECO:0000256" key="1">
    <source>
        <dbReference type="ARBA" id="ARBA00022741"/>
    </source>
</evidence>
<protein>
    <recommendedName>
        <fullName evidence="9">AAA+ ATPase domain-containing protein</fullName>
    </recommendedName>
</protein>
<keyword evidence="1" id="KW-0547">Nucleotide-binding</keyword>
<dbReference type="Gene3D" id="1.10.8.60">
    <property type="match status" value="1"/>
</dbReference>
<evidence type="ECO:0000313" key="8">
    <source>
        <dbReference type="Proteomes" id="UP000231503"/>
    </source>
</evidence>
<dbReference type="Proteomes" id="UP000231503">
    <property type="component" value="Unassembled WGS sequence"/>
</dbReference>
<name>A0A2H0TDP8_9BACT</name>
<evidence type="ECO:0000256" key="2">
    <source>
        <dbReference type="ARBA" id="ARBA00022840"/>
    </source>
</evidence>
<dbReference type="InterPro" id="IPR003593">
    <property type="entry name" value="AAA+_ATPase"/>
</dbReference>
<feature type="region of interest" description="Disordered" evidence="4">
    <location>
        <begin position="483"/>
        <end position="504"/>
    </location>
</feature>
<dbReference type="InterPro" id="IPR027417">
    <property type="entry name" value="P-loop_NTPase"/>
</dbReference>
<dbReference type="PRINTS" id="PR00300">
    <property type="entry name" value="CLPPROTEASEA"/>
</dbReference>
<evidence type="ECO:0000313" key="7">
    <source>
        <dbReference type="EMBL" id="PIR69680.1"/>
    </source>
</evidence>
<dbReference type="GO" id="GO:0005524">
    <property type="term" value="F:ATP binding"/>
    <property type="evidence" value="ECO:0007669"/>
    <property type="project" value="UniProtKB-KW"/>
</dbReference>
<dbReference type="PANTHER" id="PTHR11638:SF18">
    <property type="entry name" value="HEAT SHOCK PROTEIN 104"/>
    <property type="match status" value="1"/>
</dbReference>
<sequence length="504" mass="56761">MRKKKTDKKGEKAIIALPPDVLRVEDYSHVIERGALPPDLQERETYLNSVVIGQERAINKVLRALTIYEAGLNSKEAPVTSLIFGGPPGVGKTELALQIAAMWNCPAILIACGDLGERHEASFLKGAPPGYVGYDEESPLERIISGDKDAETLYKSMIAWMKKNKKTMEALISKLSPERGAEASEEMEHKLDEISERIETITPRAVVIYDEIEKADHAIQRACLQPLDKGYMTLMNGMKIPFQGVCTIFTTNVGTEEVIGDLIDERHIGFSLPATGARAEQDEEALRDYQIYQSVIRKIEDTQDRKFYPEFLSRIGGRRSIVVFRLLNYEQWRQVMRLMLKKEVYSKISDAKVNSSGYVDISCTPQLEDFIVHEGISPRYGARNLKPLIQKYVSEEISVRVLNQGILSGDQILLDVEFKNPHGETYKEKGDAHIVVRRTERPAGGGFCPFKKRETKNIDVTKELDDFLQELFDKYLNFSVKLSSDTDGASRDDPPQKGGNTPKK</sequence>
<accession>A0A2H0TDP8</accession>
<organism evidence="7 8">
    <name type="scientific">Candidatus Niyogibacteria bacterium CG10_big_fil_rev_8_21_14_0_10_46_36</name>
    <dbReference type="NCBI Taxonomy" id="1974726"/>
    <lineage>
        <taxon>Bacteria</taxon>
        <taxon>Candidatus Niyogiibacteriota</taxon>
    </lineage>
</organism>
<evidence type="ECO:0000259" key="5">
    <source>
        <dbReference type="SMART" id="SM00382"/>
    </source>
</evidence>
<keyword evidence="3" id="KW-0143">Chaperone</keyword>
<dbReference type="Gene3D" id="3.40.50.300">
    <property type="entry name" value="P-loop containing nucleotide triphosphate hydrolases"/>
    <property type="match status" value="1"/>
</dbReference>
<dbReference type="InterPro" id="IPR050130">
    <property type="entry name" value="ClpA_ClpB"/>
</dbReference>
<keyword evidence="2" id="KW-0067">ATP-binding</keyword>
<dbReference type="InterPro" id="IPR003959">
    <property type="entry name" value="ATPase_AAA_core"/>
</dbReference>
<reference evidence="8" key="1">
    <citation type="submission" date="2017-09" db="EMBL/GenBank/DDBJ databases">
        <title>Depth-based differentiation of microbial function through sediment-hosted aquifers and enrichment of novel symbionts in the deep terrestrial subsurface.</title>
        <authorList>
            <person name="Probst A.J."/>
            <person name="Ladd B."/>
            <person name="Jarett J.K."/>
            <person name="Geller-Mcgrath D.E."/>
            <person name="Sieber C.M.K."/>
            <person name="Emerson J.B."/>
            <person name="Anantharaman K."/>
            <person name="Thomas B.C."/>
            <person name="Malmstrom R."/>
            <person name="Stieglmeier M."/>
            <person name="Klingl A."/>
            <person name="Woyke T."/>
            <person name="Ryan C.M."/>
            <person name="Banfield J.F."/>
        </authorList>
    </citation>
    <scope>NUCLEOTIDE SEQUENCE [LARGE SCALE GENOMIC DNA]</scope>
</reference>
<feature type="domain" description="AAA+ ATPase" evidence="5">
    <location>
        <begin position="78"/>
        <end position="274"/>
    </location>
</feature>
<dbReference type="SUPFAM" id="SSF52540">
    <property type="entry name" value="P-loop containing nucleoside triphosphate hydrolases"/>
    <property type="match status" value="1"/>
</dbReference>
<dbReference type="EMBL" id="PFCO01000003">
    <property type="protein sequence ID" value="PIR69680.1"/>
    <property type="molecule type" value="Genomic_DNA"/>
</dbReference>